<keyword evidence="3" id="KW-1185">Reference proteome</keyword>
<feature type="domain" description="DUF985" evidence="1">
    <location>
        <begin position="6"/>
        <end position="137"/>
    </location>
</feature>
<name>A0A6I6GEP2_9BACT</name>
<reference evidence="2 3" key="1">
    <citation type="submission" date="2019-11" db="EMBL/GenBank/DDBJ databases">
        <authorList>
            <person name="Im W.T."/>
        </authorList>
    </citation>
    <scope>NUCLEOTIDE SEQUENCE [LARGE SCALE GENOMIC DNA]</scope>
    <source>
        <strain evidence="2 3">SB-02</strain>
    </source>
</reference>
<dbReference type="PANTHER" id="PTHR33387:SF3">
    <property type="entry name" value="DUF985 DOMAIN-CONTAINING PROTEIN"/>
    <property type="match status" value="1"/>
</dbReference>
<dbReference type="Proteomes" id="UP000426027">
    <property type="component" value="Chromosome"/>
</dbReference>
<dbReference type="Pfam" id="PF06172">
    <property type="entry name" value="Cupin_5"/>
    <property type="match status" value="1"/>
</dbReference>
<dbReference type="KEGG" id="fls:GLV81_01015"/>
<dbReference type="InterPro" id="IPR014710">
    <property type="entry name" value="RmlC-like_jellyroll"/>
</dbReference>
<dbReference type="PANTHER" id="PTHR33387">
    <property type="entry name" value="RMLC-LIKE JELLY ROLL FOLD PROTEIN"/>
    <property type="match status" value="1"/>
</dbReference>
<dbReference type="CDD" id="cd06121">
    <property type="entry name" value="cupin_YML079wp"/>
    <property type="match status" value="1"/>
</dbReference>
<evidence type="ECO:0000313" key="3">
    <source>
        <dbReference type="Proteomes" id="UP000426027"/>
    </source>
</evidence>
<accession>A0A6I6GEP2</accession>
<dbReference type="InterPro" id="IPR009327">
    <property type="entry name" value="Cupin_DUF985"/>
</dbReference>
<organism evidence="2 3">
    <name type="scientific">Phnomibacter ginsenosidimutans</name>
    <dbReference type="NCBI Taxonomy" id="2676868"/>
    <lineage>
        <taxon>Bacteria</taxon>
        <taxon>Pseudomonadati</taxon>
        <taxon>Bacteroidota</taxon>
        <taxon>Chitinophagia</taxon>
        <taxon>Chitinophagales</taxon>
        <taxon>Chitinophagaceae</taxon>
        <taxon>Phnomibacter</taxon>
    </lineage>
</organism>
<dbReference type="InterPro" id="IPR039935">
    <property type="entry name" value="YML079W-like"/>
</dbReference>
<dbReference type="RefSeq" id="WP_157476038.1">
    <property type="nucleotide sequence ID" value="NZ_CP046566.1"/>
</dbReference>
<dbReference type="SUPFAM" id="SSF51182">
    <property type="entry name" value="RmlC-like cupins"/>
    <property type="match status" value="1"/>
</dbReference>
<dbReference type="InterPro" id="IPR011051">
    <property type="entry name" value="RmlC_Cupin_sf"/>
</dbReference>
<dbReference type="Gene3D" id="2.60.120.10">
    <property type="entry name" value="Jelly Rolls"/>
    <property type="match status" value="1"/>
</dbReference>
<dbReference type="AlphaFoldDB" id="A0A6I6GEP2"/>
<sequence>MNRIDTLVQQLQLLPHPEGGFYAETYRSATLVATANGPRPMSTAIYFLLTAGNFSAFHRIASDEGWHHYEGDTVLVHVLSPEGNYSCIKLGKGDGEQQQGMVPAGHWFASETSGPLGYALVGCTVAPGFDFADFELATAASLSSTMPAHRVLIERLTRQ</sequence>
<proteinExistence type="predicted"/>
<evidence type="ECO:0000259" key="1">
    <source>
        <dbReference type="Pfam" id="PF06172"/>
    </source>
</evidence>
<gene>
    <name evidence="2" type="ORF">GLV81_01015</name>
</gene>
<evidence type="ECO:0000313" key="2">
    <source>
        <dbReference type="EMBL" id="QGW26865.1"/>
    </source>
</evidence>
<protein>
    <recommendedName>
        <fullName evidence="1">DUF985 domain-containing protein</fullName>
    </recommendedName>
</protein>
<dbReference type="EMBL" id="CP046566">
    <property type="protein sequence ID" value="QGW26865.1"/>
    <property type="molecule type" value="Genomic_DNA"/>
</dbReference>